<gene>
    <name evidence="1" type="ORF">LCI18_005447</name>
</gene>
<keyword evidence="2" id="KW-1185">Reference proteome</keyword>
<name>A0ACD3YZZ1_FUSSC</name>
<sequence length="279" mass="31576">MSSISSSEEDEPPNSRENLMTVHELDEEELETVNRQTTHEIFRLTGRDPMDHACCFHACVQMVNDTDVIHATDFKEWEKHSYGLDEEYDPEGPDILGTVWMMNAPVAVAAAAALNLPRIHIQKDSRLICAFNKSELWGWIGAAIDFWSSLSGPIVSTLPRGAILHLLHVAEMIDDSGQDQPAVYPLQSITLPLFIHLRISQAGIPAQGEHWLQKRTFSEVYVTRREEVMQKGYTRVLAKLGSRHHDQAALAGPIDGWLTEDFIRVLPKDVKDKLWTWSL</sequence>
<reference evidence="1" key="1">
    <citation type="submission" date="2021-11" db="EMBL/GenBank/DDBJ databases">
        <title>Fusarium solani-melongenae Genome sequencing and assembly.</title>
        <authorList>
            <person name="Xie S."/>
            <person name="Huang L."/>
            <person name="Zhang X."/>
        </authorList>
    </citation>
    <scope>NUCLEOTIDE SEQUENCE</scope>
    <source>
        <strain evidence="1">CRI 24-3</strain>
    </source>
</reference>
<organism evidence="1 2">
    <name type="scientific">Fusarium solani subsp. cucurbitae</name>
    <name type="common">Neocosmosporum cucurbitae</name>
    <dbReference type="NCBI Taxonomy" id="2747967"/>
    <lineage>
        <taxon>Eukaryota</taxon>
        <taxon>Fungi</taxon>
        <taxon>Dikarya</taxon>
        <taxon>Ascomycota</taxon>
        <taxon>Pezizomycotina</taxon>
        <taxon>Sordariomycetes</taxon>
        <taxon>Hypocreomycetidae</taxon>
        <taxon>Hypocreales</taxon>
        <taxon>Nectriaceae</taxon>
        <taxon>Fusarium</taxon>
        <taxon>Fusarium solani species complex</taxon>
    </lineage>
</organism>
<protein>
    <submittedName>
        <fullName evidence="1">Uncharacterized protein</fullName>
    </submittedName>
</protein>
<dbReference type="EMBL" id="CP090033">
    <property type="protein sequence ID" value="UPK94512.1"/>
    <property type="molecule type" value="Genomic_DNA"/>
</dbReference>
<evidence type="ECO:0000313" key="2">
    <source>
        <dbReference type="Proteomes" id="UP000830768"/>
    </source>
</evidence>
<dbReference type="Proteomes" id="UP000830768">
    <property type="component" value="Chromosome 4"/>
</dbReference>
<proteinExistence type="predicted"/>
<accession>A0ACD3YZZ1</accession>
<evidence type="ECO:0000313" key="1">
    <source>
        <dbReference type="EMBL" id="UPK94512.1"/>
    </source>
</evidence>